<sequence length="87" mass="9935">MNRDSELMESVVSQTKLPILKNIVDEHLTPKVTLATQVEKNTPPKVEIDAVIHSIDLYCKERNIETSIAVENAMNELIKKYKKEITL</sequence>
<dbReference type="EMBL" id="UGNP01000001">
    <property type="protein sequence ID" value="STX08497.1"/>
    <property type="molecule type" value="Genomic_DNA"/>
</dbReference>
<comment type="caution">
    <text evidence="1">The sequence shown here is derived from an EMBL/GenBank/DDBJ whole genome shotgun (WGS) entry which is preliminary data.</text>
</comment>
<evidence type="ECO:0000313" key="2">
    <source>
        <dbReference type="EMBL" id="TDR37821.1"/>
    </source>
</evidence>
<reference evidence="2 4" key="2">
    <citation type="submission" date="2019-03" db="EMBL/GenBank/DDBJ databases">
        <title>Genomic Encyclopedia of Type Strains, Phase IV (KMG-IV): sequencing the most valuable type-strain genomes for metagenomic binning, comparative biology and taxonomic classification.</title>
        <authorList>
            <person name="Goeker M."/>
        </authorList>
    </citation>
    <scope>NUCLEOTIDE SEQUENCE [LARGE SCALE GENOMIC DNA]</scope>
    <source>
        <strain evidence="2 4">DSM 20580</strain>
    </source>
</reference>
<evidence type="ECO:0000313" key="3">
    <source>
        <dbReference type="Proteomes" id="UP000254330"/>
    </source>
</evidence>
<name>A0A8B4Q3W7_9BACL</name>
<dbReference type="RefSeq" id="WP_109350161.1">
    <property type="nucleotide sequence ID" value="NZ_BJUE01000109.1"/>
</dbReference>
<evidence type="ECO:0000313" key="4">
    <source>
        <dbReference type="Proteomes" id="UP000294641"/>
    </source>
</evidence>
<dbReference type="Proteomes" id="UP000254330">
    <property type="component" value="Unassembled WGS sequence"/>
</dbReference>
<protein>
    <submittedName>
        <fullName evidence="1">Uncharacterized protein</fullName>
    </submittedName>
</protein>
<organism evidence="1 3">
    <name type="scientific">Kurthia zopfii</name>
    <dbReference type="NCBI Taxonomy" id="1650"/>
    <lineage>
        <taxon>Bacteria</taxon>
        <taxon>Bacillati</taxon>
        <taxon>Bacillota</taxon>
        <taxon>Bacilli</taxon>
        <taxon>Bacillales</taxon>
        <taxon>Caryophanaceae</taxon>
        <taxon>Kurthia</taxon>
    </lineage>
</organism>
<dbReference type="Proteomes" id="UP000294641">
    <property type="component" value="Unassembled WGS sequence"/>
</dbReference>
<proteinExistence type="predicted"/>
<dbReference type="AlphaFoldDB" id="A0A8B4Q3W7"/>
<accession>A0A8B4Q3W7</accession>
<gene>
    <name evidence="2" type="ORF">DFR61_11959</name>
    <name evidence="1" type="ORF">NCTC10597_00158</name>
</gene>
<dbReference type="EMBL" id="SNZG01000019">
    <property type="protein sequence ID" value="TDR37821.1"/>
    <property type="molecule type" value="Genomic_DNA"/>
</dbReference>
<evidence type="ECO:0000313" key="1">
    <source>
        <dbReference type="EMBL" id="STX08497.1"/>
    </source>
</evidence>
<reference evidence="1 3" key="1">
    <citation type="submission" date="2018-06" db="EMBL/GenBank/DDBJ databases">
        <authorList>
            <consortium name="Pathogen Informatics"/>
            <person name="Doyle S."/>
        </authorList>
    </citation>
    <scope>NUCLEOTIDE SEQUENCE [LARGE SCALE GENOMIC DNA]</scope>
    <source>
        <strain evidence="1 3">NCTC10597</strain>
    </source>
</reference>
<keyword evidence="4" id="KW-1185">Reference proteome</keyword>